<gene>
    <name evidence="1" type="ORF">ACFP2T_22920</name>
</gene>
<dbReference type="RefSeq" id="WP_377424830.1">
    <property type="nucleotide sequence ID" value="NZ_JBHSPR010000018.1"/>
</dbReference>
<keyword evidence="2" id="KW-1185">Reference proteome</keyword>
<protein>
    <submittedName>
        <fullName evidence="1">Uncharacterized protein</fullName>
    </submittedName>
</protein>
<reference evidence="2" key="1">
    <citation type="journal article" date="2019" name="Int. J. Syst. Evol. Microbiol.">
        <title>The Global Catalogue of Microorganisms (GCM) 10K type strain sequencing project: providing services to taxonomists for standard genome sequencing and annotation.</title>
        <authorList>
            <consortium name="The Broad Institute Genomics Platform"/>
            <consortium name="The Broad Institute Genome Sequencing Center for Infectious Disease"/>
            <person name="Wu L."/>
            <person name="Ma J."/>
        </authorList>
    </citation>
    <scope>NUCLEOTIDE SEQUENCE [LARGE SCALE GENOMIC DNA]</scope>
    <source>
        <strain evidence="2">ZS-35-S2</strain>
    </source>
</reference>
<accession>A0ABW1KBY4</accession>
<dbReference type="EMBL" id="JBHSPR010000018">
    <property type="protein sequence ID" value="MFC6019050.1"/>
    <property type="molecule type" value="Genomic_DNA"/>
</dbReference>
<dbReference type="Proteomes" id="UP001596203">
    <property type="component" value="Unassembled WGS sequence"/>
</dbReference>
<evidence type="ECO:0000313" key="2">
    <source>
        <dbReference type="Proteomes" id="UP001596203"/>
    </source>
</evidence>
<sequence>MAERPSDSWRRQVVREAAELAAGTIDPECAYATQLFPEPMLADTDEVLAAFEAEIRWVEPPADEEVFGVIERTVLALNRVNDRYEGAAYETDEREELCAYIDASLREARVDVEALASRRGIGVWEITDEWRDW</sequence>
<organism evidence="1 2">
    <name type="scientific">Plantactinospora solaniradicis</name>
    <dbReference type="NCBI Taxonomy" id="1723736"/>
    <lineage>
        <taxon>Bacteria</taxon>
        <taxon>Bacillati</taxon>
        <taxon>Actinomycetota</taxon>
        <taxon>Actinomycetes</taxon>
        <taxon>Micromonosporales</taxon>
        <taxon>Micromonosporaceae</taxon>
        <taxon>Plantactinospora</taxon>
    </lineage>
</organism>
<evidence type="ECO:0000313" key="1">
    <source>
        <dbReference type="EMBL" id="MFC6019050.1"/>
    </source>
</evidence>
<proteinExistence type="predicted"/>
<name>A0ABW1KBY4_9ACTN</name>
<comment type="caution">
    <text evidence="1">The sequence shown here is derived from an EMBL/GenBank/DDBJ whole genome shotgun (WGS) entry which is preliminary data.</text>
</comment>